<accession>A0A8X6LLZ6</accession>
<protein>
    <submittedName>
        <fullName evidence="2">Nephrin</fullName>
    </submittedName>
</protein>
<evidence type="ECO:0000259" key="1">
    <source>
        <dbReference type="PROSITE" id="PS50835"/>
    </source>
</evidence>
<dbReference type="PROSITE" id="PS50835">
    <property type="entry name" value="IG_LIKE"/>
    <property type="match status" value="1"/>
</dbReference>
<organism evidence="2 3">
    <name type="scientific">Trichonephila clavata</name>
    <name type="common">Joro spider</name>
    <name type="synonym">Nephila clavata</name>
    <dbReference type="NCBI Taxonomy" id="2740835"/>
    <lineage>
        <taxon>Eukaryota</taxon>
        <taxon>Metazoa</taxon>
        <taxon>Ecdysozoa</taxon>
        <taxon>Arthropoda</taxon>
        <taxon>Chelicerata</taxon>
        <taxon>Arachnida</taxon>
        <taxon>Araneae</taxon>
        <taxon>Araneomorphae</taxon>
        <taxon>Entelegynae</taxon>
        <taxon>Araneoidea</taxon>
        <taxon>Nephilidae</taxon>
        <taxon>Trichonephila</taxon>
    </lineage>
</organism>
<comment type="caution">
    <text evidence="2">The sequence shown here is derived from an EMBL/GenBank/DDBJ whole genome shotgun (WGS) entry which is preliminary data.</text>
</comment>
<keyword evidence="3" id="KW-1185">Reference proteome</keyword>
<dbReference type="AlphaFoldDB" id="A0A8X6LLZ6"/>
<dbReference type="InterPro" id="IPR036179">
    <property type="entry name" value="Ig-like_dom_sf"/>
</dbReference>
<reference evidence="2" key="1">
    <citation type="submission" date="2020-07" db="EMBL/GenBank/DDBJ databases">
        <title>Multicomponent nature underlies the extraordinary mechanical properties of spider dragline silk.</title>
        <authorList>
            <person name="Kono N."/>
            <person name="Nakamura H."/>
            <person name="Mori M."/>
            <person name="Yoshida Y."/>
            <person name="Ohtoshi R."/>
            <person name="Malay A.D."/>
            <person name="Moran D.A.P."/>
            <person name="Tomita M."/>
            <person name="Numata K."/>
            <person name="Arakawa K."/>
        </authorList>
    </citation>
    <scope>NUCLEOTIDE SEQUENCE</scope>
</reference>
<dbReference type="PANTHER" id="PTHR23278">
    <property type="entry name" value="SIDESTEP PROTEIN"/>
    <property type="match status" value="1"/>
</dbReference>
<dbReference type="PANTHER" id="PTHR23278:SF19">
    <property type="entry name" value="OBSCURIN"/>
    <property type="match status" value="1"/>
</dbReference>
<name>A0A8X6LLZ6_TRICU</name>
<dbReference type="Gene3D" id="2.60.40.10">
    <property type="entry name" value="Immunoglobulins"/>
    <property type="match status" value="1"/>
</dbReference>
<dbReference type="Proteomes" id="UP000887116">
    <property type="component" value="Unassembled WGS sequence"/>
</dbReference>
<proteinExistence type="predicted"/>
<dbReference type="InterPro" id="IPR013783">
    <property type="entry name" value="Ig-like_fold"/>
</dbReference>
<dbReference type="InterPro" id="IPR007110">
    <property type="entry name" value="Ig-like_dom"/>
</dbReference>
<feature type="non-terminal residue" evidence="2">
    <location>
        <position position="1"/>
    </location>
</feature>
<dbReference type="EMBL" id="BMAO01027129">
    <property type="protein sequence ID" value="GFR14695.1"/>
    <property type="molecule type" value="Genomic_DNA"/>
</dbReference>
<evidence type="ECO:0000313" key="3">
    <source>
        <dbReference type="Proteomes" id="UP000887116"/>
    </source>
</evidence>
<dbReference type="OrthoDB" id="5843397at2759"/>
<dbReference type="SUPFAM" id="SSF48726">
    <property type="entry name" value="Immunoglobulin"/>
    <property type="match status" value="1"/>
</dbReference>
<feature type="domain" description="Ig-like" evidence="1">
    <location>
        <begin position="5"/>
        <end position="100"/>
    </location>
</feature>
<gene>
    <name evidence="2" type="primary">NPHS1_3</name>
    <name evidence="2" type="ORF">TNCT_466731</name>
</gene>
<evidence type="ECO:0000313" key="2">
    <source>
        <dbReference type="EMBL" id="GFR14695.1"/>
    </source>
</evidence>
<dbReference type="Pfam" id="PF13927">
    <property type="entry name" value="Ig_3"/>
    <property type="match status" value="1"/>
</dbReference>
<sequence length="116" mass="13089">PPKKPIITDQNGEILESLIGPYNEGDNLHLICESEEGKPLPSVTWWRESVLLDDTYTVTPHGVVRNELEILSLKRHDLMAVFTCQASNNNFSQPALAAVTVDMNCKYPQFSKFRSE</sequence>